<evidence type="ECO:0000256" key="1">
    <source>
        <dbReference type="SAM" id="MobiDB-lite"/>
    </source>
</evidence>
<dbReference type="OrthoDB" id="39514at10239"/>
<reference evidence="2 3" key="1">
    <citation type="journal article" date="2010" name="BMC Genomics">
        <title>Genomic sequencing and analyses of Lymantria xylina multiple nucleopolyhedrovirus.</title>
        <authorList>
            <person name="Nai Y.S."/>
            <person name="Wu C.Y."/>
            <person name="Wang T.C."/>
            <person name="Chen Y.R."/>
            <person name="Lau W.H."/>
            <person name="Lo C.F."/>
            <person name="Tsai M.F."/>
            <person name="Wang C.H."/>
        </authorList>
    </citation>
    <scope>NUCLEOTIDE SEQUENCE [LARGE SCALE GENOMIC DNA]</scope>
    <source>
        <strain evidence="2">LyxyMNPV-5</strain>
    </source>
</reference>
<organism evidence="2 3">
    <name type="scientific">Lymantria xylina multiple nucleopolyhedrovirus</name>
    <dbReference type="NCBI Taxonomy" id="2847840"/>
    <lineage>
        <taxon>Viruses</taxon>
        <taxon>Viruses incertae sedis</taxon>
        <taxon>Naldaviricetes</taxon>
        <taxon>Lefavirales</taxon>
        <taxon>Baculoviridae</taxon>
        <taxon>Alphabaculovirus</taxon>
        <taxon>Alphabaculovirus lyxylinae</taxon>
        <taxon>Lymantria xylina nucleopolyhedrovirus</taxon>
    </lineage>
</organism>
<keyword evidence="3" id="KW-1185">Reference proteome</keyword>
<dbReference type="RefSeq" id="YP_003517747.1">
    <property type="nucleotide sequence ID" value="NC_013953.1"/>
</dbReference>
<evidence type="ECO:0000313" key="3">
    <source>
        <dbReference type="Proteomes" id="UP000203822"/>
    </source>
</evidence>
<feature type="compositionally biased region" description="Acidic residues" evidence="1">
    <location>
        <begin position="86"/>
        <end position="124"/>
    </location>
</feature>
<accession>D4N244</accession>
<evidence type="ECO:0000313" key="2">
    <source>
        <dbReference type="EMBL" id="ADD73716.1"/>
    </source>
</evidence>
<dbReference type="EMBL" id="GQ202541">
    <property type="protein sequence ID" value="ADD73716.1"/>
    <property type="molecule type" value="Genomic_DNA"/>
</dbReference>
<name>D4N244_9ABAC</name>
<dbReference type="KEGG" id="vg:8919456"/>
<dbReference type="GeneID" id="8919456"/>
<feature type="region of interest" description="Disordered" evidence="1">
    <location>
        <begin position="83"/>
        <end position="124"/>
    </location>
</feature>
<proteinExistence type="predicted"/>
<dbReference type="Proteomes" id="UP000203822">
    <property type="component" value="Segment"/>
</dbReference>
<sequence>MVILREIQTMARFPETGKRKLIEVEVQPVVKKLRLDEEVETHLDEVRKDLQKIENAKLHADGINAQILNNLSNELREEINELENAQNEENESEYEFDVESDEDFDKESDEGSEQESDEESENENINEEYLVFQVDSDFQSATNLVPTKIGKRTTLFASASKYTEGFNTTWNVFKLIPDLKIQGLQSKVEAAAGLRKFKVTCVELAVRQDVERDNKQVYITVTVEFED</sequence>
<protein>
    <submittedName>
        <fullName evidence="2">ORF7</fullName>
    </submittedName>
</protein>